<accession>A0ABW2D082</accession>
<proteinExistence type="predicted"/>
<dbReference type="RefSeq" id="WP_160822276.1">
    <property type="nucleotide sequence ID" value="NZ_JBHSXE010000001.1"/>
</dbReference>
<protein>
    <recommendedName>
        <fullName evidence="3">DUF3040 domain-containing protein</fullName>
    </recommendedName>
</protein>
<dbReference type="Proteomes" id="UP001596380">
    <property type="component" value="Unassembled WGS sequence"/>
</dbReference>
<evidence type="ECO:0000313" key="1">
    <source>
        <dbReference type="EMBL" id="MFC6886631.1"/>
    </source>
</evidence>
<organism evidence="1 2">
    <name type="scientific">Actinomadura yumaensis</name>
    <dbReference type="NCBI Taxonomy" id="111807"/>
    <lineage>
        <taxon>Bacteria</taxon>
        <taxon>Bacillati</taxon>
        <taxon>Actinomycetota</taxon>
        <taxon>Actinomycetes</taxon>
        <taxon>Streptosporangiales</taxon>
        <taxon>Thermomonosporaceae</taxon>
        <taxon>Actinomadura</taxon>
    </lineage>
</organism>
<evidence type="ECO:0008006" key="3">
    <source>
        <dbReference type="Google" id="ProtNLM"/>
    </source>
</evidence>
<gene>
    <name evidence="1" type="ORF">ACFQKB_43200</name>
</gene>
<reference evidence="2" key="1">
    <citation type="journal article" date="2019" name="Int. J. Syst. Evol. Microbiol.">
        <title>The Global Catalogue of Microorganisms (GCM) 10K type strain sequencing project: providing services to taxonomists for standard genome sequencing and annotation.</title>
        <authorList>
            <consortium name="The Broad Institute Genomics Platform"/>
            <consortium name="The Broad Institute Genome Sequencing Center for Infectious Disease"/>
            <person name="Wu L."/>
            <person name="Ma J."/>
        </authorList>
    </citation>
    <scope>NUCLEOTIDE SEQUENCE [LARGE SCALE GENOMIC DNA]</scope>
    <source>
        <strain evidence="2">JCM 3369</strain>
    </source>
</reference>
<comment type="caution">
    <text evidence="1">The sequence shown here is derived from an EMBL/GenBank/DDBJ whole genome shotgun (WGS) entry which is preliminary data.</text>
</comment>
<evidence type="ECO:0000313" key="2">
    <source>
        <dbReference type="Proteomes" id="UP001596380"/>
    </source>
</evidence>
<keyword evidence="2" id="KW-1185">Reference proteome</keyword>
<sequence>MADPHRSERPRTAEERAAFRAWVRAHHPDVGGDPEEFAAGLRSFRRPARHGRAAVSVVRRRRWPASAVSRWRRRRRRARVLR</sequence>
<dbReference type="EMBL" id="JBHSXS010000056">
    <property type="protein sequence ID" value="MFC6886631.1"/>
    <property type="molecule type" value="Genomic_DNA"/>
</dbReference>
<name>A0ABW2D082_9ACTN</name>